<gene>
    <name evidence="3" type="ORF">DSM112329_04919</name>
</gene>
<name>A0AAU7B269_9ACTN</name>
<reference evidence="3" key="1">
    <citation type="submission" date="2022-12" db="EMBL/GenBank/DDBJ databases">
        <title>Paraconexibacter alkalitolerans sp. nov. and Baekduia alba sp. nov., isolated from soil and emended description of the genera Paraconexibacter (Chun et al., 2020) and Baekduia (An et al., 2020).</title>
        <authorList>
            <person name="Vieira S."/>
            <person name="Huber K.J."/>
            <person name="Geppert A."/>
            <person name="Wolf J."/>
            <person name="Neumann-Schaal M."/>
            <person name="Muesken M."/>
            <person name="Overmann J."/>
        </authorList>
    </citation>
    <scope>NUCLEOTIDE SEQUENCE</scope>
    <source>
        <strain evidence="3">AEG42_29</strain>
    </source>
</reference>
<dbReference type="EMBL" id="CP114014">
    <property type="protein sequence ID" value="XAY08024.1"/>
    <property type="molecule type" value="Genomic_DNA"/>
</dbReference>
<dbReference type="Gene3D" id="3.90.550.10">
    <property type="entry name" value="Spore Coat Polysaccharide Biosynthesis Protein SpsA, Chain A"/>
    <property type="match status" value="1"/>
</dbReference>
<dbReference type="InterPro" id="IPR001173">
    <property type="entry name" value="Glyco_trans_2-like"/>
</dbReference>
<sequence>MSQAQVTGSRRSPAVLATVRRIEEALAAVGAVAAAPDAPRMIVDPAAWFAAQKLPPSAATLGTAVGYSLAPYGSVTLQDDAAIARLLAVVCHPDAMVVDHLRRLGCRAVHVPLGCRPAGDDGHQAGTGTQGRDHQLVTFGAPTERRKRIIAAAAPAFEDLRSAHVFQAEPPFPLDDLPAVLASGEVFVDVAPYDGAAPHPAVLLAALEGGTAIVTEALGPLPHGLENSIVRAPHETVCHRGRELALDPGRAAALAAQGLDQWRAASSLADMGRSLAAALDDAAPSTATPTTASRAAAQRPELSHHAAPAPDAPTIVETLRAERARPDAAVRDGVQRILRTLRDFDERLTDLEQPATPATVDVLHQGAPPPDTQVSVLIPCYSAVATLEAALDSVLRAAAGPDAPRTEVVVVDDGSPLDDGALAAAWAADHPELPVTVLRHSRNRGLAAARNTALNNASGEYVLPLDADNMLRPRGLHRLLEAVTGRPDATFAYGILQEFDATGPIGLRGLYPWDRVRLRHGNYIDALALVRRDALTRLGGYTADMPEQGYEDWDLWCRCAAAGKDGVWVPELVASYRVRADSMSADLHLSHVASLADMVQRHPELLG</sequence>
<dbReference type="Pfam" id="PF00535">
    <property type="entry name" value="Glycos_transf_2"/>
    <property type="match status" value="1"/>
</dbReference>
<feature type="compositionally biased region" description="Low complexity" evidence="1">
    <location>
        <begin position="280"/>
        <end position="297"/>
    </location>
</feature>
<evidence type="ECO:0000259" key="2">
    <source>
        <dbReference type="Pfam" id="PF00535"/>
    </source>
</evidence>
<dbReference type="InterPro" id="IPR029044">
    <property type="entry name" value="Nucleotide-diphossugar_trans"/>
</dbReference>
<organism evidence="3">
    <name type="scientific">Paraconexibacter sp. AEG42_29</name>
    <dbReference type="NCBI Taxonomy" id="2997339"/>
    <lineage>
        <taxon>Bacteria</taxon>
        <taxon>Bacillati</taxon>
        <taxon>Actinomycetota</taxon>
        <taxon>Thermoleophilia</taxon>
        <taxon>Solirubrobacterales</taxon>
        <taxon>Paraconexibacteraceae</taxon>
        <taxon>Paraconexibacter</taxon>
    </lineage>
</organism>
<dbReference type="PANTHER" id="PTHR43685:SF2">
    <property type="entry name" value="GLYCOSYLTRANSFERASE 2-LIKE DOMAIN-CONTAINING PROTEIN"/>
    <property type="match status" value="1"/>
</dbReference>
<dbReference type="CDD" id="cd00761">
    <property type="entry name" value="Glyco_tranf_GTA_type"/>
    <property type="match status" value="1"/>
</dbReference>
<dbReference type="InterPro" id="IPR050834">
    <property type="entry name" value="Glycosyltransf_2"/>
</dbReference>
<proteinExistence type="predicted"/>
<dbReference type="KEGG" id="parq:DSM112329_04919"/>
<accession>A0AAU7B269</accession>
<dbReference type="AlphaFoldDB" id="A0AAU7B269"/>
<dbReference type="SUPFAM" id="SSF53448">
    <property type="entry name" value="Nucleotide-diphospho-sugar transferases"/>
    <property type="match status" value="1"/>
</dbReference>
<protein>
    <recommendedName>
        <fullName evidence="2">Glycosyltransferase 2-like domain-containing protein</fullName>
    </recommendedName>
</protein>
<dbReference type="GO" id="GO:0044010">
    <property type="term" value="P:single-species biofilm formation"/>
    <property type="evidence" value="ECO:0007669"/>
    <property type="project" value="TreeGrafter"/>
</dbReference>
<feature type="domain" description="Glycosyltransferase 2-like" evidence="2">
    <location>
        <begin position="375"/>
        <end position="513"/>
    </location>
</feature>
<evidence type="ECO:0000256" key="1">
    <source>
        <dbReference type="SAM" id="MobiDB-lite"/>
    </source>
</evidence>
<feature type="region of interest" description="Disordered" evidence="1">
    <location>
        <begin position="280"/>
        <end position="313"/>
    </location>
</feature>
<dbReference type="RefSeq" id="WP_354699210.1">
    <property type="nucleotide sequence ID" value="NZ_CP114014.1"/>
</dbReference>
<dbReference type="PANTHER" id="PTHR43685">
    <property type="entry name" value="GLYCOSYLTRANSFERASE"/>
    <property type="match status" value="1"/>
</dbReference>
<evidence type="ECO:0000313" key="3">
    <source>
        <dbReference type="EMBL" id="XAY08024.1"/>
    </source>
</evidence>